<proteinExistence type="predicted"/>
<protein>
    <submittedName>
        <fullName evidence="1">Uncharacterized protein</fullName>
    </submittedName>
</protein>
<dbReference type="Proteomes" id="UP001054837">
    <property type="component" value="Unassembled WGS sequence"/>
</dbReference>
<reference evidence="1 2" key="1">
    <citation type="submission" date="2021-06" db="EMBL/GenBank/DDBJ databases">
        <title>Caerostris darwini draft genome.</title>
        <authorList>
            <person name="Kono N."/>
            <person name="Arakawa K."/>
        </authorList>
    </citation>
    <scope>NUCLEOTIDE SEQUENCE [LARGE SCALE GENOMIC DNA]</scope>
</reference>
<name>A0AAV4NDS2_9ARAC</name>
<organism evidence="1 2">
    <name type="scientific">Caerostris darwini</name>
    <dbReference type="NCBI Taxonomy" id="1538125"/>
    <lineage>
        <taxon>Eukaryota</taxon>
        <taxon>Metazoa</taxon>
        <taxon>Ecdysozoa</taxon>
        <taxon>Arthropoda</taxon>
        <taxon>Chelicerata</taxon>
        <taxon>Arachnida</taxon>
        <taxon>Araneae</taxon>
        <taxon>Araneomorphae</taxon>
        <taxon>Entelegynae</taxon>
        <taxon>Araneoidea</taxon>
        <taxon>Araneidae</taxon>
        <taxon>Caerostris</taxon>
    </lineage>
</organism>
<sequence>MMGGSNSLAYDEDQLTSQENSKISTNSSGCLASLAVLKETPLFCTATYRINVTPLQVSSLITHYNYAALTFGKNWNNDHIMLLMLFGALSQY</sequence>
<evidence type="ECO:0000313" key="1">
    <source>
        <dbReference type="EMBL" id="GIX82974.1"/>
    </source>
</evidence>
<dbReference type="EMBL" id="BPLQ01001560">
    <property type="protein sequence ID" value="GIX82974.1"/>
    <property type="molecule type" value="Genomic_DNA"/>
</dbReference>
<evidence type="ECO:0000313" key="2">
    <source>
        <dbReference type="Proteomes" id="UP001054837"/>
    </source>
</evidence>
<gene>
    <name evidence="1" type="ORF">CDAR_616381</name>
</gene>
<accession>A0AAV4NDS2</accession>
<keyword evidence="2" id="KW-1185">Reference proteome</keyword>
<dbReference type="AlphaFoldDB" id="A0AAV4NDS2"/>
<comment type="caution">
    <text evidence="1">The sequence shown here is derived from an EMBL/GenBank/DDBJ whole genome shotgun (WGS) entry which is preliminary data.</text>
</comment>